<name>A0A7J6DJ95_CANSA</name>
<proteinExistence type="predicted"/>
<gene>
    <name evidence="1" type="ORF">G4B88_030122</name>
</gene>
<accession>A0A7J6DJ95</accession>
<dbReference type="AlphaFoldDB" id="A0A7J6DJ95"/>
<protein>
    <submittedName>
        <fullName evidence="1">Uncharacterized protein</fullName>
    </submittedName>
</protein>
<keyword evidence="2" id="KW-1185">Reference proteome</keyword>
<sequence length="26" mass="2914">MHLVLDLSPRGSLLSILYVCPPLYNV</sequence>
<dbReference type="EMBL" id="JAATIQ010001133">
    <property type="protein sequence ID" value="KAF4346163.1"/>
    <property type="molecule type" value="Genomic_DNA"/>
</dbReference>
<dbReference type="Proteomes" id="UP000583929">
    <property type="component" value="Unassembled WGS sequence"/>
</dbReference>
<organism evidence="1 2">
    <name type="scientific">Cannabis sativa</name>
    <name type="common">Hemp</name>
    <name type="synonym">Marijuana</name>
    <dbReference type="NCBI Taxonomy" id="3483"/>
    <lineage>
        <taxon>Eukaryota</taxon>
        <taxon>Viridiplantae</taxon>
        <taxon>Streptophyta</taxon>
        <taxon>Embryophyta</taxon>
        <taxon>Tracheophyta</taxon>
        <taxon>Spermatophyta</taxon>
        <taxon>Magnoliopsida</taxon>
        <taxon>eudicotyledons</taxon>
        <taxon>Gunneridae</taxon>
        <taxon>Pentapetalae</taxon>
        <taxon>rosids</taxon>
        <taxon>fabids</taxon>
        <taxon>Rosales</taxon>
        <taxon>Cannabaceae</taxon>
        <taxon>Cannabis</taxon>
    </lineage>
</organism>
<comment type="caution">
    <text evidence="1">The sequence shown here is derived from an EMBL/GenBank/DDBJ whole genome shotgun (WGS) entry which is preliminary data.</text>
</comment>
<evidence type="ECO:0000313" key="1">
    <source>
        <dbReference type="EMBL" id="KAF4346163.1"/>
    </source>
</evidence>
<reference evidence="1 2" key="1">
    <citation type="journal article" date="2020" name="bioRxiv">
        <title>Sequence and annotation of 42 cannabis genomes reveals extensive copy number variation in cannabinoid synthesis and pathogen resistance genes.</title>
        <authorList>
            <person name="Mckernan K.J."/>
            <person name="Helbert Y."/>
            <person name="Kane L.T."/>
            <person name="Ebling H."/>
            <person name="Zhang L."/>
            <person name="Liu B."/>
            <person name="Eaton Z."/>
            <person name="Mclaughlin S."/>
            <person name="Kingan S."/>
            <person name="Baybayan P."/>
            <person name="Concepcion G."/>
            <person name="Jordan M."/>
            <person name="Riva A."/>
            <person name="Barbazuk W."/>
            <person name="Harkins T."/>
        </authorList>
    </citation>
    <scope>NUCLEOTIDE SEQUENCE [LARGE SCALE GENOMIC DNA]</scope>
    <source>
        <strain evidence="2">cv. Jamaican Lion 4</strain>
        <tissue evidence="1">Leaf</tissue>
    </source>
</reference>
<evidence type="ECO:0000313" key="2">
    <source>
        <dbReference type="Proteomes" id="UP000583929"/>
    </source>
</evidence>